<dbReference type="Proteomes" id="UP000824120">
    <property type="component" value="Chromosome 2"/>
</dbReference>
<sequence length="169" mass="20119">MHDRLEVILPLLISKNQSDFVKGRNIIENILLAQEIITSIRKKDTTIKGFGMPKWSSDLSHLPYADDTIIFVYVDEYSLNLVMNTLNEYEGISGQTINKEESFFLHRSRGWDNPWWMLTSFDKFTVSSAWNILRREEEEQFVCYNIWNKGLLFKVFIFHMEFMEEKTVY</sequence>
<dbReference type="EMBL" id="JACXVP010000002">
    <property type="protein sequence ID" value="KAG5620150.1"/>
    <property type="molecule type" value="Genomic_DNA"/>
</dbReference>
<evidence type="ECO:0008006" key="3">
    <source>
        <dbReference type="Google" id="ProtNLM"/>
    </source>
</evidence>
<name>A0A9J6A683_SOLCO</name>
<comment type="caution">
    <text evidence="1">The sequence shown here is derived from an EMBL/GenBank/DDBJ whole genome shotgun (WGS) entry which is preliminary data.</text>
</comment>
<gene>
    <name evidence="1" type="ORF">H5410_005368</name>
</gene>
<dbReference type="PANTHER" id="PTHR46890:SF48">
    <property type="entry name" value="RNA-DIRECTED DNA POLYMERASE"/>
    <property type="match status" value="1"/>
</dbReference>
<dbReference type="PANTHER" id="PTHR46890">
    <property type="entry name" value="NON-LTR RETROLELEMENT REVERSE TRANSCRIPTASE-LIKE PROTEIN-RELATED"/>
    <property type="match status" value="1"/>
</dbReference>
<evidence type="ECO:0000313" key="1">
    <source>
        <dbReference type="EMBL" id="KAG5620150.1"/>
    </source>
</evidence>
<reference evidence="1 2" key="1">
    <citation type="submission" date="2020-09" db="EMBL/GenBank/DDBJ databases">
        <title>De no assembly of potato wild relative species, Solanum commersonii.</title>
        <authorList>
            <person name="Cho K."/>
        </authorList>
    </citation>
    <scope>NUCLEOTIDE SEQUENCE [LARGE SCALE GENOMIC DNA]</scope>
    <source>
        <strain evidence="1">LZ3.2</strain>
        <tissue evidence="1">Leaf</tissue>
    </source>
</reference>
<protein>
    <recommendedName>
        <fullName evidence="3">Reverse transcriptase domain-containing protein</fullName>
    </recommendedName>
</protein>
<dbReference type="AlphaFoldDB" id="A0A9J6A683"/>
<organism evidence="1 2">
    <name type="scientific">Solanum commersonii</name>
    <name type="common">Commerson's wild potato</name>
    <name type="synonym">Commerson's nightshade</name>
    <dbReference type="NCBI Taxonomy" id="4109"/>
    <lineage>
        <taxon>Eukaryota</taxon>
        <taxon>Viridiplantae</taxon>
        <taxon>Streptophyta</taxon>
        <taxon>Embryophyta</taxon>
        <taxon>Tracheophyta</taxon>
        <taxon>Spermatophyta</taxon>
        <taxon>Magnoliopsida</taxon>
        <taxon>eudicotyledons</taxon>
        <taxon>Gunneridae</taxon>
        <taxon>Pentapetalae</taxon>
        <taxon>asterids</taxon>
        <taxon>lamiids</taxon>
        <taxon>Solanales</taxon>
        <taxon>Solanaceae</taxon>
        <taxon>Solanoideae</taxon>
        <taxon>Solaneae</taxon>
        <taxon>Solanum</taxon>
    </lineage>
</organism>
<keyword evidence="2" id="KW-1185">Reference proteome</keyword>
<dbReference type="InterPro" id="IPR052343">
    <property type="entry name" value="Retrotransposon-Effector_Assoc"/>
</dbReference>
<proteinExistence type="predicted"/>
<dbReference type="OrthoDB" id="1431265at2759"/>
<evidence type="ECO:0000313" key="2">
    <source>
        <dbReference type="Proteomes" id="UP000824120"/>
    </source>
</evidence>
<accession>A0A9J6A683</accession>